<evidence type="ECO:0000313" key="5">
    <source>
        <dbReference type="Proteomes" id="UP001642464"/>
    </source>
</evidence>
<sequence length="151" mass="16465">GQTPLHLAAECGHPEVAQRLLDAGADLKAQDGRGKTPWQCAKESLKEILRRANPAYIDQEEGWSALHTAAFDNDVEEVERQLVEGANIEDADKAGHTPLHLAARAGHFHVVDRLTGAKAHLEAKGGEYSGGTPEAWKARKARKVDQILFVF</sequence>
<dbReference type="PROSITE" id="PS50297">
    <property type="entry name" value="ANK_REP_REGION"/>
    <property type="match status" value="3"/>
</dbReference>
<dbReference type="Gene3D" id="1.25.40.20">
    <property type="entry name" value="Ankyrin repeat-containing domain"/>
    <property type="match status" value="2"/>
</dbReference>
<gene>
    <name evidence="4" type="ORF">SCF082_LOCUS24043</name>
</gene>
<dbReference type="SUPFAM" id="SSF48403">
    <property type="entry name" value="Ankyrin repeat"/>
    <property type="match status" value="1"/>
</dbReference>
<organism evidence="4 5">
    <name type="scientific">Durusdinium trenchii</name>
    <dbReference type="NCBI Taxonomy" id="1381693"/>
    <lineage>
        <taxon>Eukaryota</taxon>
        <taxon>Sar</taxon>
        <taxon>Alveolata</taxon>
        <taxon>Dinophyceae</taxon>
        <taxon>Suessiales</taxon>
        <taxon>Symbiodiniaceae</taxon>
        <taxon>Durusdinium</taxon>
    </lineage>
</organism>
<feature type="repeat" description="ANK" evidence="3">
    <location>
        <begin position="61"/>
        <end position="93"/>
    </location>
</feature>
<reference evidence="4 5" key="1">
    <citation type="submission" date="2024-02" db="EMBL/GenBank/DDBJ databases">
        <authorList>
            <person name="Chen Y."/>
            <person name="Shah S."/>
            <person name="Dougan E. K."/>
            <person name="Thang M."/>
            <person name="Chan C."/>
        </authorList>
    </citation>
    <scope>NUCLEOTIDE SEQUENCE [LARGE SCALE GENOMIC DNA]</scope>
</reference>
<evidence type="ECO:0000256" key="1">
    <source>
        <dbReference type="ARBA" id="ARBA00022737"/>
    </source>
</evidence>
<comment type="caution">
    <text evidence="4">The sequence shown here is derived from an EMBL/GenBank/DDBJ whole genome shotgun (WGS) entry which is preliminary data.</text>
</comment>
<dbReference type="InterPro" id="IPR002110">
    <property type="entry name" value="Ankyrin_rpt"/>
</dbReference>
<feature type="non-terminal residue" evidence="4">
    <location>
        <position position="1"/>
    </location>
</feature>
<feature type="repeat" description="ANK" evidence="3">
    <location>
        <begin position="1"/>
        <end position="32"/>
    </location>
</feature>
<evidence type="ECO:0000313" key="4">
    <source>
        <dbReference type="EMBL" id="CAK9041679.1"/>
    </source>
</evidence>
<dbReference type="PROSITE" id="PS50088">
    <property type="entry name" value="ANK_REPEAT"/>
    <property type="match status" value="3"/>
</dbReference>
<dbReference type="SMART" id="SM00248">
    <property type="entry name" value="ANK"/>
    <property type="match status" value="3"/>
</dbReference>
<protein>
    <submittedName>
        <fullName evidence="4">PH and SEC7 domain containing protein secG</fullName>
    </submittedName>
</protein>
<dbReference type="PRINTS" id="PR01415">
    <property type="entry name" value="ANKYRIN"/>
</dbReference>
<keyword evidence="5" id="KW-1185">Reference proteome</keyword>
<keyword evidence="1" id="KW-0677">Repeat</keyword>
<dbReference type="Pfam" id="PF12796">
    <property type="entry name" value="Ank_2"/>
    <property type="match status" value="1"/>
</dbReference>
<dbReference type="InterPro" id="IPR036770">
    <property type="entry name" value="Ankyrin_rpt-contain_sf"/>
</dbReference>
<dbReference type="Pfam" id="PF13857">
    <property type="entry name" value="Ank_5"/>
    <property type="match status" value="1"/>
</dbReference>
<keyword evidence="2 3" id="KW-0040">ANK repeat</keyword>
<accession>A0ABP0LUL2</accession>
<dbReference type="PANTHER" id="PTHR24171">
    <property type="entry name" value="ANKYRIN REPEAT DOMAIN-CONTAINING PROTEIN 39-RELATED"/>
    <property type="match status" value="1"/>
</dbReference>
<evidence type="ECO:0000256" key="2">
    <source>
        <dbReference type="ARBA" id="ARBA00023043"/>
    </source>
</evidence>
<feature type="repeat" description="ANK" evidence="3">
    <location>
        <begin position="94"/>
        <end position="126"/>
    </location>
</feature>
<name>A0ABP0LUL2_9DINO</name>
<feature type="non-terminal residue" evidence="4">
    <location>
        <position position="151"/>
    </location>
</feature>
<dbReference type="Proteomes" id="UP001642464">
    <property type="component" value="Unassembled WGS sequence"/>
</dbReference>
<proteinExistence type="predicted"/>
<dbReference type="EMBL" id="CAXAMM010017683">
    <property type="protein sequence ID" value="CAK9041679.1"/>
    <property type="molecule type" value="Genomic_DNA"/>
</dbReference>
<evidence type="ECO:0000256" key="3">
    <source>
        <dbReference type="PROSITE-ProRule" id="PRU00023"/>
    </source>
</evidence>